<dbReference type="Pfam" id="PF13589">
    <property type="entry name" value="HATPase_c_3"/>
    <property type="match status" value="1"/>
</dbReference>
<sequence>MEFLSIPRATLALNYLNTNSTTHTSPFSAIAELVDNAYDADADTLEINLVRDYNDYYLEFKDDGTGMSQEEVSKMILFGHSNKTSDKIGRYGNGMKSGGFHLGRELFMITKKDGINTCLLISHAFHADNKITDEVLCPCVSMDDRGNPVENRARKFPWILQTHEKELDIINQYAPLRGRTLQEMIGRIRDRSGTLIIIGRLKKTGDVGKQLEIVVNGNDIETKTEDGTLIERSLREYLSVLYLFPKMRIILIEEAVQPKKLCANWLGRYHAELSAESFKHGHNKNVSDMVSARDRIKQQIDGFATDTQYRNESVQTIDQMKATRRHLNERTASLQEELDSCDKILKDLQNANRQKKFKVIMGCDVQNRENNGMHFYINNRLITWGHKSAIFRSSTTHTLGISLYVNVSYDVFSPTHNKQSFESQEDFKLLVKKCNAFLNIYQKQMEYQWIPDHLKQKWAYELQPDADVWAEFWQKYGYSDATTANLPRSQLADETKKTIVSCCGVWILCREFFHTFIVRSRKIETMYASFLSKLLKNGRIYPTPPTENTIFSQTYFKKASLVRLLSLLTCDFFSESCKTWRRTPGNTPPGEHPYFRCSAINLQCCESRNLPNRVRSDDEHTRRLPPQAPLPPVHVAPAIPVDRMASNINSEGRRLTERSVEETKRSVPKINKAPTPAIVGEVEYEDSQPVEALPMVPKNEQAHRANEIVEENQEVDELEEDADGEQENDEDEQVDDDERVNNQSVQKVRPQNVYAKKPATKVSRRRQHESSSDDSSGEDEETTKKAKTTKVSSSSQRLTSAVKPAVARPGIQEEQVSISKAHLDNYNQFLVWFNTTPISSGSRRVIDAAQLIKTRQGMIDREKRTVAAMSTRVDQVLDEFSKHSSITRIRIPAKTQNVTTLERINKVVTNISAAKGRKAARK</sequence>
<feature type="region of interest" description="Disordered" evidence="6">
    <location>
        <begin position="613"/>
        <end position="672"/>
    </location>
</feature>
<evidence type="ECO:0000259" key="7">
    <source>
        <dbReference type="Pfam" id="PF17942"/>
    </source>
</evidence>
<dbReference type="FunCoup" id="E3MPF4">
    <property type="interactions" value="909"/>
</dbReference>
<evidence type="ECO:0000256" key="5">
    <source>
        <dbReference type="SAM" id="Coils"/>
    </source>
</evidence>
<evidence type="ECO:0000256" key="6">
    <source>
        <dbReference type="SAM" id="MobiDB-lite"/>
    </source>
</evidence>
<evidence type="ECO:0000256" key="1">
    <source>
        <dbReference type="ARBA" id="ARBA00004123"/>
    </source>
</evidence>
<evidence type="ECO:0000313" key="9">
    <source>
        <dbReference type="Proteomes" id="UP000008281"/>
    </source>
</evidence>
<feature type="domain" description="Morc S5" evidence="7">
    <location>
        <begin position="320"/>
        <end position="441"/>
    </location>
</feature>
<proteinExistence type="predicted"/>
<evidence type="ECO:0000313" key="8">
    <source>
        <dbReference type="EMBL" id="EFP06504.1"/>
    </source>
</evidence>
<dbReference type="AlphaFoldDB" id="E3MPF4"/>
<dbReference type="HOGENOM" id="CLU_328792_0_0_1"/>
<protein>
    <recommendedName>
        <fullName evidence="7">Morc S5 domain-containing protein</fullName>
    </recommendedName>
</protein>
<dbReference type="Proteomes" id="UP000008281">
    <property type="component" value="Unassembled WGS sequence"/>
</dbReference>
<feature type="compositionally biased region" description="Acidic residues" evidence="6">
    <location>
        <begin position="710"/>
        <end position="738"/>
    </location>
</feature>
<dbReference type="PANTHER" id="PTHR23337:SF3">
    <property type="entry name" value="MORC FAMILY CW-TYPE ZINC FINGER 2"/>
    <property type="match status" value="1"/>
</dbReference>
<evidence type="ECO:0000256" key="4">
    <source>
        <dbReference type="ARBA" id="ARBA00023242"/>
    </source>
</evidence>
<accession>E3MPF4</accession>
<dbReference type="STRING" id="31234.E3MPF4"/>
<feature type="compositionally biased region" description="Basic and acidic residues" evidence="6">
    <location>
        <begin position="651"/>
        <end position="665"/>
    </location>
</feature>
<dbReference type="InterPro" id="IPR036890">
    <property type="entry name" value="HATPase_C_sf"/>
</dbReference>
<dbReference type="InterPro" id="IPR041006">
    <property type="entry name" value="Morc_S5"/>
</dbReference>
<evidence type="ECO:0000256" key="2">
    <source>
        <dbReference type="ARBA" id="ARBA00022723"/>
    </source>
</evidence>
<reference evidence="8" key="1">
    <citation type="submission" date="2007-07" db="EMBL/GenBank/DDBJ databases">
        <title>PCAP assembly of the Caenorhabditis remanei genome.</title>
        <authorList>
            <consortium name="The Caenorhabditis remanei Sequencing Consortium"/>
            <person name="Wilson R.K."/>
        </authorList>
    </citation>
    <scope>NUCLEOTIDE SEQUENCE [LARGE SCALE GENOMIC DNA]</scope>
    <source>
        <strain evidence="8">PB4641</strain>
    </source>
</reference>
<dbReference type="InParanoid" id="E3MPF4"/>
<organism evidence="9">
    <name type="scientific">Caenorhabditis remanei</name>
    <name type="common">Caenorhabditis vulgaris</name>
    <dbReference type="NCBI Taxonomy" id="31234"/>
    <lineage>
        <taxon>Eukaryota</taxon>
        <taxon>Metazoa</taxon>
        <taxon>Ecdysozoa</taxon>
        <taxon>Nematoda</taxon>
        <taxon>Chromadorea</taxon>
        <taxon>Rhabditida</taxon>
        <taxon>Rhabditina</taxon>
        <taxon>Rhabditomorpha</taxon>
        <taxon>Rhabditoidea</taxon>
        <taxon>Rhabditidae</taxon>
        <taxon>Peloderinae</taxon>
        <taxon>Caenorhabditis</taxon>
    </lineage>
</organism>
<dbReference type="Pfam" id="PF17942">
    <property type="entry name" value="Morc6_S5"/>
    <property type="match status" value="1"/>
</dbReference>
<keyword evidence="4" id="KW-0539">Nucleus</keyword>
<dbReference type="EMBL" id="DS268463">
    <property type="protein sequence ID" value="EFP06504.1"/>
    <property type="molecule type" value="Genomic_DNA"/>
</dbReference>
<feature type="compositionally biased region" description="Basic residues" evidence="6">
    <location>
        <begin position="758"/>
        <end position="767"/>
    </location>
</feature>
<keyword evidence="2" id="KW-0479">Metal-binding</keyword>
<dbReference type="GO" id="GO:0046872">
    <property type="term" value="F:metal ion binding"/>
    <property type="evidence" value="ECO:0007669"/>
    <property type="project" value="UniProtKB-KW"/>
</dbReference>
<dbReference type="Gene3D" id="3.30.565.10">
    <property type="entry name" value="Histidine kinase-like ATPase, C-terminal domain"/>
    <property type="match status" value="1"/>
</dbReference>
<evidence type="ECO:0000256" key="3">
    <source>
        <dbReference type="ARBA" id="ARBA00023054"/>
    </source>
</evidence>
<keyword evidence="3 5" id="KW-0175">Coiled coil</keyword>
<dbReference type="eggNOG" id="KOG1845">
    <property type="taxonomic scope" value="Eukaryota"/>
</dbReference>
<feature type="coiled-coil region" evidence="5">
    <location>
        <begin position="317"/>
        <end position="354"/>
    </location>
</feature>
<dbReference type="PANTHER" id="PTHR23337">
    <property type="entry name" value="ZINC FINGER CW-TYPE COILED-COIL DOMAIN PROTEIN 1"/>
    <property type="match status" value="1"/>
</dbReference>
<dbReference type="OrthoDB" id="1885370at2759"/>
<feature type="region of interest" description="Disordered" evidence="6">
    <location>
        <begin position="710"/>
        <end position="809"/>
    </location>
</feature>
<dbReference type="SUPFAM" id="SSF55874">
    <property type="entry name" value="ATPase domain of HSP90 chaperone/DNA topoisomerase II/histidine kinase"/>
    <property type="match status" value="1"/>
</dbReference>
<keyword evidence="9" id="KW-1185">Reference proteome</keyword>
<gene>
    <name evidence="8" type="ORF">CRE_08380</name>
</gene>
<comment type="subcellular location">
    <subcellularLocation>
        <location evidence="1">Nucleus</location>
    </subcellularLocation>
</comment>
<dbReference type="GO" id="GO:0005634">
    <property type="term" value="C:nucleus"/>
    <property type="evidence" value="ECO:0007669"/>
    <property type="project" value="UniProtKB-SubCell"/>
</dbReference>
<name>E3MPF4_CAERE</name>